<evidence type="ECO:0000256" key="6">
    <source>
        <dbReference type="SAM" id="Phobius"/>
    </source>
</evidence>
<organism evidence="7 8">
    <name type="scientific">Actinocrispum wychmicini</name>
    <dbReference type="NCBI Taxonomy" id="1213861"/>
    <lineage>
        <taxon>Bacteria</taxon>
        <taxon>Bacillati</taxon>
        <taxon>Actinomycetota</taxon>
        <taxon>Actinomycetes</taxon>
        <taxon>Pseudonocardiales</taxon>
        <taxon>Pseudonocardiaceae</taxon>
        <taxon>Actinocrispum</taxon>
    </lineage>
</organism>
<dbReference type="Proteomes" id="UP000295680">
    <property type="component" value="Unassembled WGS sequence"/>
</dbReference>
<dbReference type="InterPro" id="IPR050833">
    <property type="entry name" value="Poly_Biosynth_Transport"/>
</dbReference>
<feature type="transmembrane region" description="Helical" evidence="6">
    <location>
        <begin position="142"/>
        <end position="164"/>
    </location>
</feature>
<name>A0A4R2K3Y2_9PSEU</name>
<comment type="caution">
    <text evidence="7">The sequence shown here is derived from an EMBL/GenBank/DDBJ whole genome shotgun (WGS) entry which is preliminary data.</text>
</comment>
<evidence type="ECO:0000256" key="1">
    <source>
        <dbReference type="ARBA" id="ARBA00004651"/>
    </source>
</evidence>
<evidence type="ECO:0000256" key="5">
    <source>
        <dbReference type="ARBA" id="ARBA00023136"/>
    </source>
</evidence>
<dbReference type="PANTHER" id="PTHR30250:SF11">
    <property type="entry name" value="O-ANTIGEN TRANSPORTER-RELATED"/>
    <property type="match status" value="1"/>
</dbReference>
<keyword evidence="5 6" id="KW-0472">Membrane</keyword>
<feature type="transmembrane region" description="Helical" evidence="6">
    <location>
        <begin position="287"/>
        <end position="313"/>
    </location>
</feature>
<feature type="transmembrane region" description="Helical" evidence="6">
    <location>
        <begin position="358"/>
        <end position="376"/>
    </location>
</feature>
<feature type="transmembrane region" description="Helical" evidence="6">
    <location>
        <begin position="325"/>
        <end position="351"/>
    </location>
</feature>
<dbReference type="PANTHER" id="PTHR30250">
    <property type="entry name" value="PST FAMILY PREDICTED COLANIC ACID TRANSPORTER"/>
    <property type="match status" value="1"/>
</dbReference>
<evidence type="ECO:0000313" key="7">
    <source>
        <dbReference type="EMBL" id="TCO64488.1"/>
    </source>
</evidence>
<accession>A0A4R2K3Y2</accession>
<feature type="transmembrane region" description="Helical" evidence="6">
    <location>
        <begin position="246"/>
        <end position="267"/>
    </location>
</feature>
<comment type="subcellular location">
    <subcellularLocation>
        <location evidence="1">Cell membrane</location>
        <topology evidence="1">Multi-pass membrane protein</topology>
    </subcellularLocation>
</comment>
<dbReference type="GO" id="GO:0005886">
    <property type="term" value="C:plasma membrane"/>
    <property type="evidence" value="ECO:0007669"/>
    <property type="project" value="UniProtKB-SubCell"/>
</dbReference>
<reference evidence="7 8" key="1">
    <citation type="submission" date="2019-03" db="EMBL/GenBank/DDBJ databases">
        <title>Genomic Encyclopedia of Type Strains, Phase IV (KMG-IV): sequencing the most valuable type-strain genomes for metagenomic binning, comparative biology and taxonomic classification.</title>
        <authorList>
            <person name="Goeker M."/>
        </authorList>
    </citation>
    <scope>NUCLEOTIDE SEQUENCE [LARGE SCALE GENOMIC DNA]</scope>
    <source>
        <strain evidence="7 8">DSM 45934</strain>
    </source>
</reference>
<keyword evidence="4 6" id="KW-1133">Transmembrane helix</keyword>
<proteinExistence type="predicted"/>
<dbReference type="AlphaFoldDB" id="A0A4R2K3Y2"/>
<feature type="transmembrane region" description="Helical" evidence="6">
    <location>
        <begin position="78"/>
        <end position="99"/>
    </location>
</feature>
<keyword evidence="8" id="KW-1185">Reference proteome</keyword>
<dbReference type="OrthoDB" id="3684353at2"/>
<keyword evidence="3 6" id="KW-0812">Transmembrane</keyword>
<feature type="transmembrane region" description="Helical" evidence="6">
    <location>
        <begin position="382"/>
        <end position="403"/>
    </location>
</feature>
<feature type="transmembrane region" description="Helical" evidence="6">
    <location>
        <begin position="170"/>
        <end position="189"/>
    </location>
</feature>
<keyword evidence="2" id="KW-1003">Cell membrane</keyword>
<sequence>MSGTKSVSKIGVAMLAGSILGYVLTVAVGRILSPAEYTTFMTFWGLLFGVGSALSPLEQEVARLSAEAQVKQGKVGVDVVRAFSVATVVVVVVGLIPLIPAVNAKLFAGHYELGVIVLVAGIAFAAQFAVRGLLIGRDEVTSYSWLLVTEAAIRPVVVGVLVAVGLGQMVPFGVAVGLGSFAWLLFVRRAGRHIDRSVHGDDWGPVARRVLTLLLGAALTASVITGFPAMVALLAPGGDSTKLGGFYAALAVARIPLLLFAAVQALAVPMVVRLSASDDGRRRLRQLLTLGAVGGLVLAAIAAGLAFLIGPWLVRLLYGHDYVVAGWAVAGLMWSAVLLAMIQLLAAVMVAGKRVDHVLSTWAVVAVSTALTLAFWPGDPLLRATVGLIVGPTFGLLVSLGLVSLAHRSSTDHEVAVDDGTTAR</sequence>
<dbReference type="RefSeq" id="WP_132110271.1">
    <property type="nucleotide sequence ID" value="NZ_SLWS01000001.1"/>
</dbReference>
<feature type="transmembrane region" description="Helical" evidence="6">
    <location>
        <begin position="111"/>
        <end position="130"/>
    </location>
</feature>
<gene>
    <name evidence="7" type="ORF">EV192_101264</name>
</gene>
<feature type="transmembrane region" description="Helical" evidence="6">
    <location>
        <begin position="210"/>
        <end position="234"/>
    </location>
</feature>
<protein>
    <submittedName>
        <fullName evidence="7">O-antigen/teichoic acid export membrane protein</fullName>
    </submittedName>
</protein>
<evidence type="ECO:0000313" key="8">
    <source>
        <dbReference type="Proteomes" id="UP000295680"/>
    </source>
</evidence>
<evidence type="ECO:0000256" key="3">
    <source>
        <dbReference type="ARBA" id="ARBA00022692"/>
    </source>
</evidence>
<feature type="transmembrane region" description="Helical" evidence="6">
    <location>
        <begin position="12"/>
        <end position="32"/>
    </location>
</feature>
<dbReference type="EMBL" id="SLWS01000001">
    <property type="protein sequence ID" value="TCO64488.1"/>
    <property type="molecule type" value="Genomic_DNA"/>
</dbReference>
<evidence type="ECO:0000256" key="2">
    <source>
        <dbReference type="ARBA" id="ARBA00022475"/>
    </source>
</evidence>
<evidence type="ECO:0000256" key="4">
    <source>
        <dbReference type="ARBA" id="ARBA00022989"/>
    </source>
</evidence>